<accession>A0A803TNR4</accession>
<feature type="domain" description="Reverse transcriptase" evidence="1">
    <location>
        <begin position="456"/>
        <end position="711"/>
    </location>
</feature>
<evidence type="ECO:0000259" key="1">
    <source>
        <dbReference type="PROSITE" id="PS50878"/>
    </source>
</evidence>
<dbReference type="Ensembl" id="ENSACAT00000050826.1">
    <property type="protein sequence ID" value="ENSACAP00000036854.1"/>
    <property type="gene ID" value="ENSACAG00000039267.1"/>
</dbReference>
<dbReference type="InterPro" id="IPR036691">
    <property type="entry name" value="Endo/exonu/phosph_ase_sf"/>
</dbReference>
<dbReference type="SUPFAM" id="SSF56672">
    <property type="entry name" value="DNA/RNA polymerases"/>
    <property type="match status" value="1"/>
</dbReference>
<dbReference type="InterPro" id="IPR005135">
    <property type="entry name" value="Endo/exonuclease/phosphatase"/>
</dbReference>
<dbReference type="CDD" id="cd01650">
    <property type="entry name" value="RT_nLTR_like"/>
    <property type="match status" value="1"/>
</dbReference>
<sequence length="983" mass="112072">MDEYQRSLSRPLLTIMSINIEGLSLAKEELLAKMSEDISCDILCIQETHRDITMRRPKILGMQLAVERPHRQYGSAIFVRSGVAISATPFTEVNNIETLSVELDSCTVSSLYKPPGADFYFTPPTSCHNHEVHFVVGDFNSHSCVWGYDEDDRNGEAVLTWADNSRMSLLHDSKLPPSFNSSRWKRAYNPDLIFVKESISHQCTKRVLNPIPNTQHRPICCVAYAAVRPKSVPFRRRYNFNKANWTKFTETLEAAISDIEPSIENYDLFVEAVKRSSRFSIPRGCRTSYLPGLNEESLNQQQEYLRLFQENPYSDGTIAAGQKLSTALANAKKDRWIELLENLDMSKSSRKAWQLLRRLDSDPLVNHGHANVTPDQIAHQLIQNGKTNCSRIKMKINRVPELETHQLSSPLNLKEFREAIKRCKTGKAPGLDDLMMEQIKHLGAKAENWLLKFYNQCLAHKQIPRAWRKTKIIAILKPGKDASNARNYRPISLLCHLYKVYERMLLNRLGPVIEPKLIAQQAGFRPGKNCTGQILHLTEHIEEGYEKGCITGTVFVDLTAAYDRVQHRKMLHKVYHITRDFDFTKTVQTLLENRSFYVEFQGQKSRWRRQKNGLPQGSVLAPTLFNIFTNDQPLPPLTKSFIYADDLGLTTQAKDFETVEKQLTNALKDLSSYYKENHLKSNPAKTQVCAFHLRNREANRKLKVTWEGQELEHCFHPKYLGVTLDRTLTYRKHCMSTKHKVAARNNILRKLTGSAWGADPQVIRTSALALSFSTAEYACPVWHKSAHAKQVDIALTETCRIITGCLKPTPVDKLYKLAGIAPPDVRREVAANWERKKVEHCESHPLHDYQPPHSRLKSRKGFMRTTTPLDVPPAAARVSLWAAKPGNPNWMASHKGLPPGANQEWATWKSLNRLRSGVGSAIWQDGTTWRNPPPCVTVEQNKQLLICMLAHNALPHVRRSCCLKLRTMRLLLPAFGPKLFSCL</sequence>
<dbReference type="InterPro" id="IPR043502">
    <property type="entry name" value="DNA/RNA_pol_sf"/>
</dbReference>
<dbReference type="Pfam" id="PF14529">
    <property type="entry name" value="Exo_endo_phos_2"/>
    <property type="match status" value="1"/>
</dbReference>
<dbReference type="PANTHER" id="PTHR36688">
    <property type="entry name" value="ENDO/EXONUCLEASE/PHOSPHATASE DOMAIN-CONTAINING PROTEIN"/>
    <property type="match status" value="1"/>
</dbReference>
<dbReference type="AlphaFoldDB" id="A0A803TNR4"/>
<keyword evidence="3" id="KW-1185">Reference proteome</keyword>
<reference evidence="2" key="1">
    <citation type="submission" date="2009-12" db="EMBL/GenBank/DDBJ databases">
        <title>The Genome Sequence of Anolis carolinensis (Green Anole Lizard).</title>
        <authorList>
            <consortium name="The Genome Sequencing Platform"/>
            <person name="Di Palma F."/>
            <person name="Alfoldi J."/>
            <person name="Heiman D."/>
            <person name="Young S."/>
            <person name="Grabherr M."/>
            <person name="Johnson J."/>
            <person name="Lander E.S."/>
            <person name="Lindblad-Toh K."/>
        </authorList>
    </citation>
    <scope>NUCLEOTIDE SEQUENCE [LARGE SCALE GENOMIC DNA]</scope>
    <source>
        <strain evidence="2">JBL SC #1</strain>
    </source>
</reference>
<dbReference type="Proteomes" id="UP000001646">
    <property type="component" value="Unplaced"/>
</dbReference>
<dbReference type="GeneTree" id="ENSGT00940000164499"/>
<organism evidence="2 3">
    <name type="scientific">Anolis carolinensis</name>
    <name type="common">Green anole</name>
    <name type="synonym">American chameleon</name>
    <dbReference type="NCBI Taxonomy" id="28377"/>
    <lineage>
        <taxon>Eukaryota</taxon>
        <taxon>Metazoa</taxon>
        <taxon>Chordata</taxon>
        <taxon>Craniata</taxon>
        <taxon>Vertebrata</taxon>
        <taxon>Euteleostomi</taxon>
        <taxon>Lepidosauria</taxon>
        <taxon>Squamata</taxon>
        <taxon>Bifurcata</taxon>
        <taxon>Unidentata</taxon>
        <taxon>Episquamata</taxon>
        <taxon>Toxicofera</taxon>
        <taxon>Iguania</taxon>
        <taxon>Dactyloidae</taxon>
        <taxon>Anolis</taxon>
    </lineage>
</organism>
<dbReference type="Pfam" id="PF00078">
    <property type="entry name" value="RVT_1"/>
    <property type="match status" value="1"/>
</dbReference>
<dbReference type="GO" id="GO:0003824">
    <property type="term" value="F:catalytic activity"/>
    <property type="evidence" value="ECO:0007669"/>
    <property type="project" value="InterPro"/>
</dbReference>
<dbReference type="PANTHER" id="PTHR36688:SF1">
    <property type="entry name" value="ENDONUCLEASE_EXONUCLEASE_PHOSPHATASE DOMAIN-CONTAINING PROTEIN"/>
    <property type="match status" value="1"/>
</dbReference>
<dbReference type="Gene3D" id="3.60.10.10">
    <property type="entry name" value="Endonuclease/exonuclease/phosphatase"/>
    <property type="match status" value="1"/>
</dbReference>
<dbReference type="InterPro" id="IPR000477">
    <property type="entry name" value="RT_dom"/>
</dbReference>
<dbReference type="InParanoid" id="A0A803TNR4"/>
<dbReference type="SUPFAM" id="SSF56219">
    <property type="entry name" value="DNase I-like"/>
    <property type="match status" value="1"/>
</dbReference>
<dbReference type="PROSITE" id="PS50878">
    <property type="entry name" value="RT_POL"/>
    <property type="match status" value="1"/>
</dbReference>
<proteinExistence type="predicted"/>
<evidence type="ECO:0000313" key="3">
    <source>
        <dbReference type="Proteomes" id="UP000001646"/>
    </source>
</evidence>
<reference evidence="2" key="3">
    <citation type="submission" date="2025-09" db="UniProtKB">
        <authorList>
            <consortium name="Ensembl"/>
        </authorList>
    </citation>
    <scope>IDENTIFICATION</scope>
</reference>
<name>A0A803TNR4_ANOCA</name>
<protein>
    <recommendedName>
        <fullName evidence="1">Reverse transcriptase domain-containing protein</fullName>
    </recommendedName>
</protein>
<dbReference type="InterPro" id="IPR052560">
    <property type="entry name" value="RdDP_mobile_element"/>
</dbReference>
<reference evidence="2" key="2">
    <citation type="submission" date="2025-08" db="UniProtKB">
        <authorList>
            <consortium name="Ensembl"/>
        </authorList>
    </citation>
    <scope>IDENTIFICATION</scope>
</reference>
<evidence type="ECO:0000313" key="2">
    <source>
        <dbReference type="Ensembl" id="ENSACAP00000036854.1"/>
    </source>
</evidence>